<dbReference type="CDD" id="cd00093">
    <property type="entry name" value="HTH_XRE"/>
    <property type="match status" value="1"/>
</dbReference>
<sequence length="78" mass="9012">MISPIKPVNESDIRYRIGQHLQHIRRIKGVTQEELAELIDVSVGWVSRVERGVNLPNLKLLFRIAKALRVQVNELLPF</sequence>
<dbReference type="RefSeq" id="WP_220209122.1">
    <property type="nucleotide sequence ID" value="NZ_BNJK01000002.1"/>
</dbReference>
<evidence type="ECO:0000259" key="2">
    <source>
        <dbReference type="PROSITE" id="PS50943"/>
    </source>
</evidence>
<dbReference type="GO" id="GO:0003677">
    <property type="term" value="F:DNA binding"/>
    <property type="evidence" value="ECO:0007669"/>
    <property type="project" value="UniProtKB-KW"/>
</dbReference>
<dbReference type="InterPro" id="IPR001387">
    <property type="entry name" value="Cro/C1-type_HTH"/>
</dbReference>
<dbReference type="Pfam" id="PF01381">
    <property type="entry name" value="HTH_3"/>
    <property type="match status" value="1"/>
</dbReference>
<keyword evidence="4" id="KW-1185">Reference proteome</keyword>
<dbReference type="Proteomes" id="UP000597444">
    <property type="component" value="Unassembled WGS sequence"/>
</dbReference>
<name>A0A8J3ITM6_9CHLR</name>
<organism evidence="3 4">
    <name type="scientific">Reticulibacter mediterranei</name>
    <dbReference type="NCBI Taxonomy" id="2778369"/>
    <lineage>
        <taxon>Bacteria</taxon>
        <taxon>Bacillati</taxon>
        <taxon>Chloroflexota</taxon>
        <taxon>Ktedonobacteria</taxon>
        <taxon>Ktedonobacterales</taxon>
        <taxon>Reticulibacteraceae</taxon>
        <taxon>Reticulibacter</taxon>
    </lineage>
</organism>
<dbReference type="Gene3D" id="1.10.260.40">
    <property type="entry name" value="lambda repressor-like DNA-binding domains"/>
    <property type="match status" value="1"/>
</dbReference>
<dbReference type="InterPro" id="IPR050807">
    <property type="entry name" value="TransReg_Diox_bact_type"/>
</dbReference>
<dbReference type="EMBL" id="BNJK01000002">
    <property type="protein sequence ID" value="GHO98368.1"/>
    <property type="molecule type" value="Genomic_DNA"/>
</dbReference>
<reference evidence="3" key="1">
    <citation type="submission" date="2020-10" db="EMBL/GenBank/DDBJ databases">
        <title>Taxonomic study of unclassified bacteria belonging to the class Ktedonobacteria.</title>
        <authorList>
            <person name="Yabe S."/>
            <person name="Wang C.M."/>
            <person name="Zheng Y."/>
            <person name="Sakai Y."/>
            <person name="Cavaletti L."/>
            <person name="Monciardini P."/>
            <person name="Donadio S."/>
        </authorList>
    </citation>
    <scope>NUCLEOTIDE SEQUENCE</scope>
    <source>
        <strain evidence="3">ID150040</strain>
    </source>
</reference>
<proteinExistence type="predicted"/>
<evidence type="ECO:0000256" key="1">
    <source>
        <dbReference type="ARBA" id="ARBA00023125"/>
    </source>
</evidence>
<keyword evidence="1" id="KW-0238">DNA-binding</keyword>
<comment type="caution">
    <text evidence="3">The sequence shown here is derived from an EMBL/GenBank/DDBJ whole genome shotgun (WGS) entry which is preliminary data.</text>
</comment>
<dbReference type="SMART" id="SM00530">
    <property type="entry name" value="HTH_XRE"/>
    <property type="match status" value="1"/>
</dbReference>
<protein>
    <recommendedName>
        <fullName evidence="2">HTH cro/C1-type domain-containing protein</fullName>
    </recommendedName>
</protein>
<dbReference type="SUPFAM" id="SSF47413">
    <property type="entry name" value="lambda repressor-like DNA-binding domains"/>
    <property type="match status" value="1"/>
</dbReference>
<dbReference type="PROSITE" id="PS50943">
    <property type="entry name" value="HTH_CROC1"/>
    <property type="match status" value="1"/>
</dbReference>
<dbReference type="GO" id="GO:0003700">
    <property type="term" value="F:DNA-binding transcription factor activity"/>
    <property type="evidence" value="ECO:0007669"/>
    <property type="project" value="TreeGrafter"/>
</dbReference>
<accession>A0A8J3ITM6</accession>
<evidence type="ECO:0000313" key="3">
    <source>
        <dbReference type="EMBL" id="GHO98368.1"/>
    </source>
</evidence>
<dbReference type="PANTHER" id="PTHR46797:SF1">
    <property type="entry name" value="METHYLPHOSPHONATE SYNTHASE"/>
    <property type="match status" value="1"/>
</dbReference>
<dbReference type="AlphaFoldDB" id="A0A8J3ITM6"/>
<dbReference type="GO" id="GO:0005829">
    <property type="term" value="C:cytosol"/>
    <property type="evidence" value="ECO:0007669"/>
    <property type="project" value="TreeGrafter"/>
</dbReference>
<evidence type="ECO:0000313" key="4">
    <source>
        <dbReference type="Proteomes" id="UP000597444"/>
    </source>
</evidence>
<dbReference type="PANTHER" id="PTHR46797">
    <property type="entry name" value="HTH-TYPE TRANSCRIPTIONAL REGULATOR"/>
    <property type="match status" value="1"/>
</dbReference>
<feature type="domain" description="HTH cro/C1-type" evidence="2">
    <location>
        <begin position="21"/>
        <end position="75"/>
    </location>
</feature>
<gene>
    <name evidence="3" type="ORF">KSF_084160</name>
</gene>
<dbReference type="InterPro" id="IPR010982">
    <property type="entry name" value="Lambda_DNA-bd_dom_sf"/>
</dbReference>